<reference evidence="2 3" key="1">
    <citation type="submission" date="2014-04" db="EMBL/GenBank/DDBJ databases">
        <authorList>
            <consortium name="DOE Joint Genome Institute"/>
            <person name="Kuo A."/>
            <person name="Martino E."/>
            <person name="Perotto S."/>
            <person name="Kohler A."/>
            <person name="Nagy L.G."/>
            <person name="Floudas D."/>
            <person name="Copeland A."/>
            <person name="Barry K.W."/>
            <person name="Cichocki N."/>
            <person name="Veneault-Fourrey C."/>
            <person name="LaButti K."/>
            <person name="Lindquist E.A."/>
            <person name="Lipzen A."/>
            <person name="Lundell T."/>
            <person name="Morin E."/>
            <person name="Murat C."/>
            <person name="Sun H."/>
            <person name="Tunlid A."/>
            <person name="Henrissat B."/>
            <person name="Grigoriev I.V."/>
            <person name="Hibbett D.S."/>
            <person name="Martin F."/>
            <person name="Nordberg H.P."/>
            <person name="Cantor M.N."/>
            <person name="Hua S.X."/>
        </authorList>
    </citation>
    <scope>NUCLEOTIDE SEQUENCE [LARGE SCALE GENOMIC DNA]</scope>
    <source>
        <strain evidence="2 3">Zn</strain>
    </source>
</reference>
<dbReference type="InterPro" id="IPR036047">
    <property type="entry name" value="F-box-like_dom_sf"/>
</dbReference>
<evidence type="ECO:0000313" key="2">
    <source>
        <dbReference type="EMBL" id="KIM99227.1"/>
    </source>
</evidence>
<keyword evidence="3" id="KW-1185">Reference proteome</keyword>
<dbReference type="InParanoid" id="A0A0C3DBC3"/>
<organism evidence="2 3">
    <name type="scientific">Oidiodendron maius (strain Zn)</name>
    <dbReference type="NCBI Taxonomy" id="913774"/>
    <lineage>
        <taxon>Eukaryota</taxon>
        <taxon>Fungi</taxon>
        <taxon>Dikarya</taxon>
        <taxon>Ascomycota</taxon>
        <taxon>Pezizomycotina</taxon>
        <taxon>Leotiomycetes</taxon>
        <taxon>Leotiomycetes incertae sedis</taxon>
        <taxon>Myxotrichaceae</taxon>
        <taxon>Oidiodendron</taxon>
    </lineage>
</organism>
<proteinExistence type="predicted"/>
<evidence type="ECO:0000313" key="3">
    <source>
        <dbReference type="Proteomes" id="UP000054321"/>
    </source>
</evidence>
<sequence>MHPSLHLDDIQRLVFESLEPRDLARLAQTCKVFFHIATDELWKTINSFSPFLSCLPQDFQYCYRKLQVEDLHRYVFYLPKIRNLFLESRAAMLLPPPFQSKPKNRMTKHNREKKWEELWEEIAKLRPISELLSNLRRLRISNVEERLLVPLIGISGSNLTQIHIDFIRSRQTQSVVLKVLDGIKYTPKLESLFVRDQRAHLLDLIRPAPLKHLRLDPRIRCYEPQYNQSPLPHEILQKSALQTLTLRLTREWYTPEIKALNSKYLPALEKLLLNLTEFEPRQCVESCVNTAANSWTCKGDKLPYSSSLHRATNCGRRSPTVFFKGLDNPELSLLYIKFPTTVTGRKFLDVMSAASDSCRLGKLTELVLAGGGWFPHCWECVHQPFSQIPPADLRTGLNMLLPLHQLRILQLRVAPNFLDILDLKLYRSIAAGLPALEELTLRYADFYVFRGYGQEIRYERVFLHHIAAFCSMLPNIKDVRVGGIDGLTLEERPRKEWACVGVESLRISHYTNITQPENLRLLLLSLELYFPNSGLDEYLLSRREYTFNSEN</sequence>
<name>A0A0C3DBC3_OIDMZ</name>
<dbReference type="HOGENOM" id="CLU_494400_0_0_1"/>
<dbReference type="AlphaFoldDB" id="A0A0C3DBC3"/>
<dbReference type="EMBL" id="KN832879">
    <property type="protein sequence ID" value="KIM99227.1"/>
    <property type="molecule type" value="Genomic_DNA"/>
</dbReference>
<dbReference type="SUPFAM" id="SSF81383">
    <property type="entry name" value="F-box domain"/>
    <property type="match status" value="1"/>
</dbReference>
<protein>
    <recommendedName>
        <fullName evidence="1">F-box domain-containing protein</fullName>
    </recommendedName>
</protein>
<accession>A0A0C3DBC3</accession>
<feature type="domain" description="F-box" evidence="1">
    <location>
        <begin position="9"/>
        <end position="45"/>
    </location>
</feature>
<gene>
    <name evidence="2" type="ORF">OIDMADRAFT_56385</name>
</gene>
<dbReference type="OrthoDB" id="3543113at2759"/>
<dbReference type="InterPro" id="IPR001810">
    <property type="entry name" value="F-box_dom"/>
</dbReference>
<reference evidence="3" key="2">
    <citation type="submission" date="2015-01" db="EMBL/GenBank/DDBJ databases">
        <title>Evolutionary Origins and Diversification of the Mycorrhizal Mutualists.</title>
        <authorList>
            <consortium name="DOE Joint Genome Institute"/>
            <consortium name="Mycorrhizal Genomics Consortium"/>
            <person name="Kohler A."/>
            <person name="Kuo A."/>
            <person name="Nagy L.G."/>
            <person name="Floudas D."/>
            <person name="Copeland A."/>
            <person name="Barry K.W."/>
            <person name="Cichocki N."/>
            <person name="Veneault-Fourrey C."/>
            <person name="LaButti K."/>
            <person name="Lindquist E.A."/>
            <person name="Lipzen A."/>
            <person name="Lundell T."/>
            <person name="Morin E."/>
            <person name="Murat C."/>
            <person name="Riley R."/>
            <person name="Ohm R."/>
            <person name="Sun H."/>
            <person name="Tunlid A."/>
            <person name="Henrissat B."/>
            <person name="Grigoriev I.V."/>
            <person name="Hibbett D.S."/>
            <person name="Martin F."/>
        </authorList>
    </citation>
    <scope>NUCLEOTIDE SEQUENCE [LARGE SCALE GENOMIC DNA]</scope>
    <source>
        <strain evidence="3">Zn</strain>
    </source>
</reference>
<evidence type="ECO:0000259" key="1">
    <source>
        <dbReference type="Pfam" id="PF12937"/>
    </source>
</evidence>
<dbReference type="Proteomes" id="UP000054321">
    <property type="component" value="Unassembled WGS sequence"/>
</dbReference>
<dbReference type="Pfam" id="PF12937">
    <property type="entry name" value="F-box-like"/>
    <property type="match status" value="1"/>
</dbReference>